<reference evidence="7" key="1">
    <citation type="submission" date="2016-10" db="EMBL/GenBank/DDBJ databases">
        <authorList>
            <person name="Varghese N."/>
            <person name="Submissions S."/>
        </authorList>
    </citation>
    <scope>NUCLEOTIDE SEQUENCE [LARGE SCALE GENOMIC DNA]</scope>
    <source>
        <strain evidence="7">DSM 25811 / CCM 8410 / LMG 26954 / E90</strain>
    </source>
</reference>
<evidence type="ECO:0000256" key="3">
    <source>
        <dbReference type="ARBA" id="ARBA00023054"/>
    </source>
</evidence>
<keyword evidence="7" id="KW-1185">Reference proteome</keyword>
<sequence length="502" mass="57715">MESLYLLLGIIIGVAIGYLVARKLLATASVPSSAAEALQKKISLLEQSNASRLSRAEVQQQYIAREAGELLQEHIHTLQEELKDEKWAAQQQQKELLRLTRESEQKFSRAEVEERDQRLLQLSNELVAMKEKEDALKEKLELFAAELEKLHQFSHERFKTLAADVLEEKKKTFLDENKKELNTILEPLKTNLDQFREKVEATRKEDIQEFTSLKKEIERLQQLNVQLGDDARNLATALKAEVKMQGNWGEDRLNMILEAEGLQKYIDFTREEVYRDAAEDNIRRPDFVLKLPNGKHIIIDSKVSLTAYVNYFNAADLKTKQEQLRLHIRSVTDHIEKLADKNYQSLAGLNTPDYVFLFMPVEPALTLALNQAPDLFNQALKKKIVLITPTTLVATLKVVKLLWQKENQVKNVEEIFRQCGELYNKFVLFLEEMERVEGALSQASRAHRDAMNHLKEGTKKGNTIIGRFERIRNLEAKVSKQIPGKYLAELDLLPDDDIPSGM</sequence>
<evidence type="ECO:0000313" key="7">
    <source>
        <dbReference type="Proteomes" id="UP000198757"/>
    </source>
</evidence>
<dbReference type="RefSeq" id="WP_090390870.1">
    <property type="nucleotide sequence ID" value="NZ_FMZO01000008.1"/>
</dbReference>
<dbReference type="InterPro" id="IPR003798">
    <property type="entry name" value="DNA_recombination_RmuC"/>
</dbReference>
<dbReference type="PANTHER" id="PTHR30563">
    <property type="entry name" value="DNA RECOMBINATION PROTEIN RMUC"/>
    <property type="match status" value="1"/>
</dbReference>
<comment type="function">
    <text evidence="1">Involved in DNA recombination.</text>
</comment>
<evidence type="ECO:0000256" key="2">
    <source>
        <dbReference type="ARBA" id="ARBA00009840"/>
    </source>
</evidence>
<dbReference type="OrthoDB" id="370725at2"/>
<feature type="coiled-coil region" evidence="5">
    <location>
        <begin position="75"/>
        <end position="146"/>
    </location>
</feature>
<dbReference type="AlphaFoldDB" id="A0A1G6TS34"/>
<dbReference type="Pfam" id="PF02646">
    <property type="entry name" value="RmuC"/>
    <property type="match status" value="1"/>
</dbReference>
<evidence type="ECO:0000256" key="1">
    <source>
        <dbReference type="ARBA" id="ARBA00003416"/>
    </source>
</evidence>
<dbReference type="GO" id="GO:0006310">
    <property type="term" value="P:DNA recombination"/>
    <property type="evidence" value="ECO:0007669"/>
    <property type="project" value="UniProtKB-KW"/>
</dbReference>
<gene>
    <name evidence="6" type="ORF">SAMN04487894_10814</name>
</gene>
<evidence type="ECO:0000313" key="6">
    <source>
        <dbReference type="EMBL" id="SDD31972.1"/>
    </source>
</evidence>
<evidence type="ECO:0000256" key="4">
    <source>
        <dbReference type="ARBA" id="ARBA00023172"/>
    </source>
</evidence>
<organism evidence="6 7">
    <name type="scientific">Niabella drilacis (strain DSM 25811 / CCM 8410 / CCUG 62505 / LMG 26954 / E90)</name>
    <dbReference type="NCBI Taxonomy" id="1285928"/>
    <lineage>
        <taxon>Bacteria</taxon>
        <taxon>Pseudomonadati</taxon>
        <taxon>Bacteroidota</taxon>
        <taxon>Chitinophagia</taxon>
        <taxon>Chitinophagales</taxon>
        <taxon>Chitinophagaceae</taxon>
        <taxon>Niabella</taxon>
    </lineage>
</organism>
<dbReference type="EMBL" id="FMZO01000008">
    <property type="protein sequence ID" value="SDD31972.1"/>
    <property type="molecule type" value="Genomic_DNA"/>
</dbReference>
<feature type="coiled-coil region" evidence="5">
    <location>
        <begin position="185"/>
        <end position="230"/>
    </location>
</feature>
<proteinExistence type="inferred from homology"/>
<evidence type="ECO:0000256" key="5">
    <source>
        <dbReference type="SAM" id="Coils"/>
    </source>
</evidence>
<dbReference type="Proteomes" id="UP000198757">
    <property type="component" value="Unassembled WGS sequence"/>
</dbReference>
<name>A0A1G6TS34_NIADE</name>
<protein>
    <submittedName>
        <fullName evidence="6">DNA recombination protein RmuC</fullName>
    </submittedName>
</protein>
<dbReference type="PANTHER" id="PTHR30563:SF0">
    <property type="entry name" value="DNA RECOMBINATION PROTEIN RMUC"/>
    <property type="match status" value="1"/>
</dbReference>
<keyword evidence="3 5" id="KW-0175">Coiled coil</keyword>
<comment type="similarity">
    <text evidence="2">Belongs to the RmuC family.</text>
</comment>
<keyword evidence="4" id="KW-0233">DNA recombination</keyword>
<accession>A0A1G6TS34</accession>